<keyword evidence="4" id="KW-1003">Cell membrane</keyword>
<evidence type="ECO:0000256" key="7">
    <source>
        <dbReference type="ARBA" id="ARBA00023136"/>
    </source>
</evidence>
<dbReference type="SUPFAM" id="SSF81345">
    <property type="entry name" value="ABC transporter involved in vitamin B12 uptake, BtuC"/>
    <property type="match status" value="1"/>
</dbReference>
<dbReference type="Gene3D" id="1.10.3470.10">
    <property type="entry name" value="ABC transporter involved in vitamin B12 uptake, BtuC"/>
    <property type="match status" value="1"/>
</dbReference>
<keyword evidence="3" id="KW-0813">Transport</keyword>
<keyword evidence="6" id="KW-1133">Transmembrane helix</keyword>
<reference evidence="9" key="1">
    <citation type="submission" date="2015-01" db="EMBL/GenBank/DDBJ databases">
        <authorList>
            <person name="Manzoor Shahid"/>
            <person name="Zubair Saima"/>
        </authorList>
    </citation>
    <scope>NUCLEOTIDE SEQUENCE [LARGE SCALE GENOMIC DNA]</scope>
    <source>
        <strain evidence="9">V1</strain>
    </source>
</reference>
<name>A0A0B7GWV4_TREPH</name>
<evidence type="ECO:0000256" key="5">
    <source>
        <dbReference type="ARBA" id="ARBA00022692"/>
    </source>
</evidence>
<keyword evidence="5" id="KW-0812">Transmembrane</keyword>
<accession>A0A0B7GWV4</accession>
<evidence type="ECO:0000256" key="3">
    <source>
        <dbReference type="ARBA" id="ARBA00022448"/>
    </source>
</evidence>
<keyword evidence="7" id="KW-0472">Membrane</keyword>
<gene>
    <name evidence="8" type="ORF">TPHV1_150008</name>
</gene>
<dbReference type="InterPro" id="IPR000522">
    <property type="entry name" value="ABC_transptr_permease_BtuC"/>
</dbReference>
<protein>
    <submittedName>
        <fullName evidence="8">Uncharacterized protein</fullName>
    </submittedName>
</protein>
<evidence type="ECO:0000256" key="6">
    <source>
        <dbReference type="ARBA" id="ARBA00022989"/>
    </source>
</evidence>
<proteinExistence type="inferred from homology"/>
<evidence type="ECO:0000313" key="8">
    <source>
        <dbReference type="EMBL" id="CEM61126.1"/>
    </source>
</evidence>
<evidence type="ECO:0000256" key="1">
    <source>
        <dbReference type="ARBA" id="ARBA00004651"/>
    </source>
</evidence>
<dbReference type="GO" id="GO:0005886">
    <property type="term" value="C:plasma membrane"/>
    <property type="evidence" value="ECO:0007669"/>
    <property type="project" value="UniProtKB-SubCell"/>
</dbReference>
<dbReference type="GO" id="GO:0022857">
    <property type="term" value="F:transmembrane transporter activity"/>
    <property type="evidence" value="ECO:0007669"/>
    <property type="project" value="InterPro"/>
</dbReference>
<evidence type="ECO:0000256" key="4">
    <source>
        <dbReference type="ARBA" id="ARBA00022475"/>
    </source>
</evidence>
<keyword evidence="9" id="KW-1185">Reference proteome</keyword>
<dbReference type="AlphaFoldDB" id="A0A0B7GWV4"/>
<dbReference type="Proteomes" id="UP000042527">
    <property type="component" value="Unassembled WGS sequence"/>
</dbReference>
<dbReference type="InterPro" id="IPR037294">
    <property type="entry name" value="ABC_BtuC-like"/>
</dbReference>
<evidence type="ECO:0000256" key="2">
    <source>
        <dbReference type="ARBA" id="ARBA00007935"/>
    </source>
</evidence>
<comment type="similarity">
    <text evidence="2">Belongs to the binding-protein-dependent transport system permease family. FecCD subfamily.</text>
</comment>
<organism evidence="8 9">
    <name type="scientific">Treponema phagedenis</name>
    <dbReference type="NCBI Taxonomy" id="162"/>
    <lineage>
        <taxon>Bacteria</taxon>
        <taxon>Pseudomonadati</taxon>
        <taxon>Spirochaetota</taxon>
        <taxon>Spirochaetia</taxon>
        <taxon>Spirochaetales</taxon>
        <taxon>Treponemataceae</taxon>
        <taxon>Treponema</taxon>
    </lineage>
</organism>
<evidence type="ECO:0000313" key="9">
    <source>
        <dbReference type="Proteomes" id="UP000042527"/>
    </source>
</evidence>
<dbReference type="EMBL" id="CDNC01000007">
    <property type="protein sequence ID" value="CEM61126.1"/>
    <property type="molecule type" value="Genomic_DNA"/>
</dbReference>
<dbReference type="Pfam" id="PF01032">
    <property type="entry name" value="FecCD"/>
    <property type="match status" value="1"/>
</dbReference>
<sequence>MSSPGWRELRRMSITVAVLIIYCCFHRWDYNALLSGAETAVSLGINVQRVTIVI</sequence>
<comment type="subcellular location">
    <subcellularLocation>
        <location evidence="1">Cell membrane</location>
        <topology evidence="1">Multi-pass membrane protein</topology>
    </subcellularLocation>
</comment>